<evidence type="ECO:0000313" key="1">
    <source>
        <dbReference type="EMBL" id="MTW25626.1"/>
    </source>
</evidence>
<dbReference type="SUPFAM" id="SSF53335">
    <property type="entry name" value="S-adenosyl-L-methionine-dependent methyltransferases"/>
    <property type="match status" value="1"/>
</dbReference>
<dbReference type="Gene3D" id="3.40.50.150">
    <property type="entry name" value="Vaccinia Virus protein VP39"/>
    <property type="match status" value="1"/>
</dbReference>
<dbReference type="InterPro" id="IPR002052">
    <property type="entry name" value="DNA_methylase_N6_adenine_CS"/>
</dbReference>
<name>A0A6G2DWL9_STREE</name>
<evidence type="ECO:0000313" key="2">
    <source>
        <dbReference type="Proteomes" id="UP000490982"/>
    </source>
</evidence>
<dbReference type="GO" id="GO:0008168">
    <property type="term" value="F:methyltransferase activity"/>
    <property type="evidence" value="ECO:0007669"/>
    <property type="project" value="InterPro"/>
</dbReference>
<protein>
    <recommendedName>
        <fullName evidence="3">Site-specific DNA-methyltransferase</fullName>
    </recommendedName>
</protein>
<gene>
    <name evidence="1" type="ORF">GM537_12605</name>
</gene>
<organism evidence="1 2">
    <name type="scientific">Streptococcus pneumoniae</name>
    <dbReference type="NCBI Taxonomy" id="1313"/>
    <lineage>
        <taxon>Bacteria</taxon>
        <taxon>Bacillati</taxon>
        <taxon>Bacillota</taxon>
        <taxon>Bacilli</taxon>
        <taxon>Lactobacillales</taxon>
        <taxon>Streptococcaceae</taxon>
        <taxon>Streptococcus</taxon>
    </lineage>
</organism>
<dbReference type="PROSITE" id="PS00092">
    <property type="entry name" value="N6_MTASE"/>
    <property type="match status" value="1"/>
</dbReference>
<reference evidence="1 2" key="1">
    <citation type="submission" date="2019-11" db="EMBL/GenBank/DDBJ databases">
        <title>Growth characteristics of pneumococcus vary with the chemical composition of the capsule and with environmental conditions.</title>
        <authorList>
            <person name="Tothpal A."/>
            <person name="Desobry K."/>
            <person name="Joshi S."/>
            <person name="Wyllie A.L."/>
            <person name="Weinberger D.M."/>
        </authorList>
    </citation>
    <scope>NUCLEOTIDE SEQUENCE [LARGE SCALE GENOMIC DNA]</scope>
    <source>
        <strain evidence="2">pnumococcus23A</strain>
    </source>
</reference>
<dbReference type="AlphaFoldDB" id="A0A6G2DWL9"/>
<dbReference type="Proteomes" id="UP000490982">
    <property type="component" value="Unassembled WGS sequence"/>
</dbReference>
<accession>A0A6G2DWL9</accession>
<feature type="non-terminal residue" evidence="1">
    <location>
        <position position="89"/>
    </location>
</feature>
<dbReference type="GO" id="GO:0032259">
    <property type="term" value="P:methylation"/>
    <property type="evidence" value="ECO:0007669"/>
    <property type="project" value="InterPro"/>
</dbReference>
<dbReference type="GO" id="GO:0003676">
    <property type="term" value="F:nucleic acid binding"/>
    <property type="evidence" value="ECO:0007669"/>
    <property type="project" value="InterPro"/>
</dbReference>
<proteinExistence type="predicted"/>
<sequence length="89" mass="10053">MDESLIEKQNGNFANTVLGAVPSVVYNEDCVEGLKRFSDNHFDLAIVDPPYGLGEKLTSGGTWSVKWQDKGADWDKAPTKEYWEQLFRV</sequence>
<evidence type="ECO:0008006" key="3">
    <source>
        <dbReference type="Google" id="ProtNLM"/>
    </source>
</evidence>
<dbReference type="EMBL" id="WNHS01000397">
    <property type="protein sequence ID" value="MTW25626.1"/>
    <property type="molecule type" value="Genomic_DNA"/>
</dbReference>
<comment type="caution">
    <text evidence="1">The sequence shown here is derived from an EMBL/GenBank/DDBJ whole genome shotgun (WGS) entry which is preliminary data.</text>
</comment>
<dbReference type="InterPro" id="IPR029063">
    <property type="entry name" value="SAM-dependent_MTases_sf"/>
</dbReference>